<sequence>MSACFNKNPQKTACDTETSQAICRTSTVKATVDAIVDDMARRRVDLSQVTLDEMKGYLTTALRRCDKSATAMRRPKCVT</sequence>
<proteinExistence type="predicted"/>
<gene>
    <name evidence="1" type="ORF">Mal52_01420</name>
</gene>
<name>A0A517ZGU6_9PLAN</name>
<organism evidence="1 2">
    <name type="scientific">Symmachiella dynata</name>
    <dbReference type="NCBI Taxonomy" id="2527995"/>
    <lineage>
        <taxon>Bacteria</taxon>
        <taxon>Pseudomonadati</taxon>
        <taxon>Planctomycetota</taxon>
        <taxon>Planctomycetia</taxon>
        <taxon>Planctomycetales</taxon>
        <taxon>Planctomycetaceae</taxon>
        <taxon>Symmachiella</taxon>
    </lineage>
</organism>
<dbReference type="Proteomes" id="UP000319383">
    <property type="component" value="Chromosome"/>
</dbReference>
<accession>A0A517ZGU6</accession>
<dbReference type="KEGG" id="sdyn:Mal52_01420"/>
<protein>
    <submittedName>
        <fullName evidence="1">Uncharacterized protein</fullName>
    </submittedName>
</protein>
<keyword evidence="2" id="KW-1185">Reference proteome</keyword>
<evidence type="ECO:0000313" key="2">
    <source>
        <dbReference type="Proteomes" id="UP000319383"/>
    </source>
</evidence>
<dbReference type="AlphaFoldDB" id="A0A517ZGU6"/>
<dbReference type="RefSeq" id="WP_145373701.1">
    <property type="nucleotide sequence ID" value="NZ_CP036276.1"/>
</dbReference>
<dbReference type="EMBL" id="CP036276">
    <property type="protein sequence ID" value="QDU41689.1"/>
    <property type="molecule type" value="Genomic_DNA"/>
</dbReference>
<reference evidence="1 2" key="1">
    <citation type="submission" date="2019-02" db="EMBL/GenBank/DDBJ databases">
        <title>Deep-cultivation of Planctomycetes and their phenomic and genomic characterization uncovers novel biology.</title>
        <authorList>
            <person name="Wiegand S."/>
            <person name="Jogler M."/>
            <person name="Boedeker C."/>
            <person name="Pinto D."/>
            <person name="Vollmers J."/>
            <person name="Rivas-Marin E."/>
            <person name="Kohn T."/>
            <person name="Peeters S.H."/>
            <person name="Heuer A."/>
            <person name="Rast P."/>
            <person name="Oberbeckmann S."/>
            <person name="Bunk B."/>
            <person name="Jeske O."/>
            <person name="Meyerdierks A."/>
            <person name="Storesund J.E."/>
            <person name="Kallscheuer N."/>
            <person name="Luecker S."/>
            <person name="Lage O.M."/>
            <person name="Pohl T."/>
            <person name="Merkel B.J."/>
            <person name="Hornburger P."/>
            <person name="Mueller R.-W."/>
            <person name="Bruemmer F."/>
            <person name="Labrenz M."/>
            <person name="Spormann A.M."/>
            <person name="Op den Camp H."/>
            <person name="Overmann J."/>
            <person name="Amann R."/>
            <person name="Jetten M.S.M."/>
            <person name="Mascher T."/>
            <person name="Medema M.H."/>
            <person name="Devos D.P."/>
            <person name="Kaster A.-K."/>
            <person name="Ovreas L."/>
            <person name="Rohde M."/>
            <person name="Galperin M.Y."/>
            <person name="Jogler C."/>
        </authorList>
    </citation>
    <scope>NUCLEOTIDE SEQUENCE [LARGE SCALE GENOMIC DNA]</scope>
    <source>
        <strain evidence="1 2">Mal52</strain>
    </source>
</reference>
<evidence type="ECO:0000313" key="1">
    <source>
        <dbReference type="EMBL" id="QDU41689.1"/>
    </source>
</evidence>